<proteinExistence type="predicted"/>
<evidence type="ECO:0000313" key="1">
    <source>
        <dbReference type="EMBL" id="MVQ50348.1"/>
    </source>
</evidence>
<keyword evidence="2" id="KW-1185">Reference proteome</keyword>
<sequence>MRAGDGTGQRGHVAPRHVWVRYGSLASPGVLLDWRKRGDQWEAYVAYATGGGTSSVTVTVQWVPSAHVKPME</sequence>
<comment type="caution">
    <text evidence="1">The sequence shown here is derived from an EMBL/GenBank/DDBJ whole genome shotgun (WGS) entry which is preliminary data.</text>
</comment>
<name>A0A6L6XTM2_9ACTN</name>
<evidence type="ECO:0000313" key="2">
    <source>
        <dbReference type="Proteomes" id="UP000473525"/>
    </source>
</evidence>
<reference evidence="1 2" key="1">
    <citation type="submission" date="2019-12" db="EMBL/GenBank/DDBJ databases">
        <authorList>
            <person name="Huq M.A."/>
        </authorList>
    </citation>
    <scope>NUCLEOTIDE SEQUENCE [LARGE SCALE GENOMIC DNA]</scope>
    <source>
        <strain evidence="1 2">MAH-18</strain>
    </source>
</reference>
<dbReference type="RefSeq" id="WP_157343367.1">
    <property type="nucleotide sequence ID" value="NZ_WSEK01000004.1"/>
</dbReference>
<dbReference type="EMBL" id="WSEK01000004">
    <property type="protein sequence ID" value="MVQ50348.1"/>
    <property type="molecule type" value="Genomic_DNA"/>
</dbReference>
<dbReference type="AlphaFoldDB" id="A0A6L6XTM2"/>
<organism evidence="1 2">
    <name type="scientific">Nocardioides agri</name>
    <dbReference type="NCBI Taxonomy" id="2682843"/>
    <lineage>
        <taxon>Bacteria</taxon>
        <taxon>Bacillati</taxon>
        <taxon>Actinomycetota</taxon>
        <taxon>Actinomycetes</taxon>
        <taxon>Propionibacteriales</taxon>
        <taxon>Nocardioidaceae</taxon>
        <taxon>Nocardioides</taxon>
    </lineage>
</organism>
<protein>
    <submittedName>
        <fullName evidence="1">Uncharacterized protein</fullName>
    </submittedName>
</protein>
<accession>A0A6L6XTM2</accession>
<gene>
    <name evidence="1" type="ORF">GON03_14275</name>
</gene>
<dbReference type="Proteomes" id="UP000473525">
    <property type="component" value="Unassembled WGS sequence"/>
</dbReference>